<dbReference type="RefSeq" id="WP_005179143.1">
    <property type="nucleotide sequence ID" value="NZ_CAXNYR010000013.1"/>
</dbReference>
<dbReference type="GeneID" id="69466331"/>
<evidence type="ECO:0000313" key="4">
    <source>
        <dbReference type="Proteomes" id="UP001284654"/>
    </source>
</evidence>
<dbReference type="AlphaFoldDB" id="A0A0F3LQV2"/>
<evidence type="ECO:0000313" key="2">
    <source>
        <dbReference type="EMBL" id="QOW43784.1"/>
    </source>
</evidence>
<dbReference type="EMBL" id="CP048654">
    <property type="protein sequence ID" value="QOW43784.1"/>
    <property type="molecule type" value="Genomic_DNA"/>
</dbReference>
<sequence>MVNFLTAEDAKVLSAHANLDINLYKARLASLIEENAKQGNTAVFTVLPKHLPLEEIRNLSAELTQLGYQVRFEVSEFFYSFNVYWI</sequence>
<reference evidence="2 3" key="1">
    <citation type="submission" date="2020-02" db="EMBL/GenBank/DDBJ databases">
        <title>Tigecycline-resistant Acinetobacter species from pigs and migratory birds.</title>
        <authorList>
            <person name="Chen C."/>
            <person name="Sun J."/>
            <person name="Liao X.-P."/>
            <person name="Liu Y.-H."/>
        </authorList>
    </citation>
    <scope>NUCLEOTIDE SEQUENCE [LARGE SCALE GENOMIC DNA]</scope>
    <source>
        <strain evidence="2 3">C15_T</strain>
    </source>
</reference>
<organism evidence="1 4">
    <name type="scientific">Acinetobacter indicus</name>
    <dbReference type="NCBI Taxonomy" id="756892"/>
    <lineage>
        <taxon>Bacteria</taxon>
        <taxon>Pseudomonadati</taxon>
        <taxon>Pseudomonadota</taxon>
        <taxon>Gammaproteobacteria</taxon>
        <taxon>Moraxellales</taxon>
        <taxon>Moraxellaceae</taxon>
        <taxon>Acinetobacter</taxon>
    </lineage>
</organism>
<reference evidence="1" key="2">
    <citation type="submission" date="2023-10" db="EMBL/GenBank/DDBJ databases">
        <authorList>
            <person name="Sykes E.M.E."/>
            <person name="Khan I.U.H."/>
            <person name="Kumar A."/>
        </authorList>
    </citation>
    <scope>NUCLEOTIDE SEQUENCE</scope>
    <source>
        <strain evidence="1">IK5</strain>
    </source>
</reference>
<proteinExistence type="predicted"/>
<name>A0A0F3LQV2_9GAMM</name>
<protein>
    <submittedName>
        <fullName evidence="1">Uncharacterized protein</fullName>
    </submittedName>
</protein>
<dbReference type="EMBL" id="JAWJYY010000001">
    <property type="protein sequence ID" value="MDV4316144.1"/>
    <property type="molecule type" value="Genomic_DNA"/>
</dbReference>
<dbReference type="Proteomes" id="UP000593812">
    <property type="component" value="Chromosome"/>
</dbReference>
<dbReference type="Proteomes" id="UP001284654">
    <property type="component" value="Unassembled WGS sequence"/>
</dbReference>
<dbReference type="KEGG" id="aid:CTZ23_04925"/>
<accession>A0A0F3LQV2</accession>
<evidence type="ECO:0000313" key="1">
    <source>
        <dbReference type="EMBL" id="MDV4316144.1"/>
    </source>
</evidence>
<gene>
    <name evidence="2" type="ORF">G0027_13645</name>
    <name evidence="1" type="ORF">MSG88_10275</name>
</gene>
<evidence type="ECO:0000313" key="3">
    <source>
        <dbReference type="Proteomes" id="UP000593812"/>
    </source>
</evidence>